<protein>
    <submittedName>
        <fullName evidence="2">Uncharacterized protein</fullName>
    </submittedName>
</protein>
<evidence type="ECO:0000256" key="1">
    <source>
        <dbReference type="SAM" id="MobiDB-lite"/>
    </source>
</evidence>
<dbReference type="Proteomes" id="UP000443582">
    <property type="component" value="Unassembled WGS sequence"/>
</dbReference>
<feature type="compositionally biased region" description="Basic and acidic residues" evidence="1">
    <location>
        <begin position="1"/>
        <end position="17"/>
    </location>
</feature>
<dbReference type="EMBL" id="QDKL01000003">
    <property type="protein sequence ID" value="RZF20517.1"/>
    <property type="molecule type" value="Genomic_DNA"/>
</dbReference>
<proteinExistence type="predicted"/>
<feature type="region of interest" description="Disordered" evidence="1">
    <location>
        <begin position="199"/>
        <end position="222"/>
    </location>
</feature>
<gene>
    <name evidence="2" type="ORF">DAY19_11055</name>
</gene>
<feature type="compositionally biased region" description="Basic residues" evidence="1">
    <location>
        <begin position="20"/>
        <end position="33"/>
    </location>
</feature>
<feature type="compositionally biased region" description="Basic residues" evidence="1">
    <location>
        <begin position="61"/>
        <end position="86"/>
    </location>
</feature>
<feature type="region of interest" description="Disordered" evidence="1">
    <location>
        <begin position="1"/>
        <end position="88"/>
    </location>
</feature>
<evidence type="ECO:0000313" key="3">
    <source>
        <dbReference type="Proteomes" id="UP000443582"/>
    </source>
</evidence>
<dbReference type="RefSeq" id="WP_115362407.1">
    <property type="nucleotide sequence ID" value="NZ_QDKL01000003.1"/>
</dbReference>
<evidence type="ECO:0000313" key="2">
    <source>
        <dbReference type="EMBL" id="RZF20517.1"/>
    </source>
</evidence>
<comment type="caution">
    <text evidence="2">The sequence shown here is derived from an EMBL/GenBank/DDBJ whole genome shotgun (WGS) entry which is preliminary data.</text>
</comment>
<sequence>MEQGKKEASNNKGDANKPRPNNKRRRNNRRRPNNKQQAKGAKGQEQKQTKSQGPNKGQKAAPKKSGSRSNNRNRRRRPQGRNRRSGTSHLKGEDFVIVKYLNLLEQHIMARKKYFENFDRVGEKQKEKLEKNFIDTQKTFLDFKGRLKPEELEIFEKKFESLKMDTTYANNHELPLGEVAPEVSVEEIEDPHYLQTQIQADYSEDTEESMGSLEDYKAYKGL</sequence>
<name>A0ABY0ICX6_9BACT</name>
<reference evidence="3" key="1">
    <citation type="journal article" date="2019" name="Int. J. Syst. Evol. Microbiol.">
        <title>Halobacteriovorax valvorus sp. nov., a novel prokaryotic predator isolated from coastal seawater of China.</title>
        <authorList>
            <person name="Chen M.-X."/>
        </authorList>
    </citation>
    <scope>NUCLEOTIDE SEQUENCE [LARGE SCALE GENOMIC DNA]</scope>
    <source>
        <strain evidence="3">BL9</strain>
    </source>
</reference>
<accession>A0ABY0ICX6</accession>
<organism evidence="2 3">
    <name type="scientific">Halobacteriovorax vibrionivorans</name>
    <dbReference type="NCBI Taxonomy" id="2152716"/>
    <lineage>
        <taxon>Bacteria</taxon>
        <taxon>Pseudomonadati</taxon>
        <taxon>Bdellovibrionota</taxon>
        <taxon>Bacteriovoracia</taxon>
        <taxon>Bacteriovoracales</taxon>
        <taxon>Halobacteriovoraceae</taxon>
        <taxon>Halobacteriovorax</taxon>
    </lineage>
</organism>
<keyword evidence="3" id="KW-1185">Reference proteome</keyword>